<dbReference type="PROSITE" id="PS00636">
    <property type="entry name" value="DNAJ_1"/>
    <property type="match status" value="1"/>
</dbReference>
<dbReference type="SMART" id="SM00271">
    <property type="entry name" value="DnaJ"/>
    <property type="match status" value="1"/>
</dbReference>
<reference evidence="4 5" key="1">
    <citation type="journal article" date="2019" name="Int. J. Syst. Evol. Microbiol.">
        <title>The Global Catalogue of Microorganisms (GCM) 10K type strain sequencing project: providing services to taxonomists for standard genome sequencing and annotation.</title>
        <authorList>
            <consortium name="The Broad Institute Genomics Platform"/>
            <consortium name="The Broad Institute Genome Sequencing Center for Infectious Disease"/>
            <person name="Wu L."/>
            <person name="Ma J."/>
        </authorList>
    </citation>
    <scope>NUCLEOTIDE SEQUENCE [LARGE SCALE GENOMIC DNA]</scope>
    <source>
        <strain evidence="4 5">GX26</strain>
    </source>
</reference>
<comment type="caution">
    <text evidence="4">The sequence shown here is derived from an EMBL/GenBank/DDBJ whole genome shotgun (WGS) entry which is preliminary data.</text>
</comment>
<evidence type="ECO:0000256" key="1">
    <source>
        <dbReference type="SAM" id="MobiDB-lite"/>
    </source>
</evidence>
<keyword evidence="2" id="KW-1133">Transmembrane helix</keyword>
<sequence length="472" mass="50028">MTDDFDFYDLLEIDDDASQEEVKDAFRTKVREYHPDLNDDPDAPAQFTAVKKGYEILKDPAERQAYDRLGHKDYVAKRTSGIPDPSAWRTDDGGSSRSGSTTSASSGSSTAGGDSSSRRSSSSRSSSSGSSRSSSRTNRRSSSSRSSSSGSSSDSSSRSNRRSSSSRSSSSSTGSSSSQSSSRSNRRSSSSKASTSSTSTGSSNRRARSASTAGAGGTPSGGASGSTSTTTDKDSTIGTKSEPSSSSWTDNALFNWWRSLQLGYPLMLLSTLLFVGGVGYWAYYNLGAFRRFGSALAAAGTDTAALRDVLVARRGIPTMYEFVQSTTLVEPMLPTMQWYGALAGAVVATALAFGIYRAVWAKRPYKWVTINETVGLGVVTATVATVYGGPLLAGAVVMPFVFLVIIRHTHMAYKFKPSYAYVLGVSVPLAVIGAEYVVPSPPLAVDLLAALVPVLTVLVLLFSLVVRPRLFD</sequence>
<feature type="transmembrane region" description="Helical" evidence="2">
    <location>
        <begin position="444"/>
        <end position="466"/>
    </location>
</feature>
<dbReference type="Gene3D" id="1.10.287.110">
    <property type="entry name" value="DnaJ domain"/>
    <property type="match status" value="1"/>
</dbReference>
<dbReference type="SUPFAM" id="SSF46565">
    <property type="entry name" value="Chaperone J-domain"/>
    <property type="match status" value="1"/>
</dbReference>
<feature type="compositionally biased region" description="Gly residues" evidence="1">
    <location>
        <begin position="214"/>
        <end position="224"/>
    </location>
</feature>
<feature type="transmembrane region" description="Helical" evidence="2">
    <location>
        <begin position="262"/>
        <end position="283"/>
    </location>
</feature>
<name>A0ABD5VDE9_9EURY</name>
<dbReference type="InterPro" id="IPR036869">
    <property type="entry name" value="J_dom_sf"/>
</dbReference>
<feature type="compositionally biased region" description="Polar residues" evidence="1">
    <location>
        <begin position="237"/>
        <end position="248"/>
    </location>
</feature>
<evidence type="ECO:0000256" key="2">
    <source>
        <dbReference type="SAM" id="Phobius"/>
    </source>
</evidence>
<keyword evidence="2" id="KW-0472">Membrane</keyword>
<keyword evidence="5" id="KW-1185">Reference proteome</keyword>
<feature type="transmembrane region" description="Helical" evidence="2">
    <location>
        <begin position="379"/>
        <end position="406"/>
    </location>
</feature>
<dbReference type="InterPro" id="IPR018253">
    <property type="entry name" value="DnaJ_domain_CS"/>
</dbReference>
<proteinExistence type="predicted"/>
<feature type="domain" description="J" evidence="3">
    <location>
        <begin position="6"/>
        <end position="70"/>
    </location>
</feature>
<dbReference type="PROSITE" id="PS50076">
    <property type="entry name" value="DNAJ_2"/>
    <property type="match status" value="1"/>
</dbReference>
<gene>
    <name evidence="4" type="ORF">ACFQGB_11885</name>
</gene>
<dbReference type="Pfam" id="PF00226">
    <property type="entry name" value="DnaJ"/>
    <property type="match status" value="1"/>
</dbReference>
<keyword evidence="2" id="KW-0812">Transmembrane</keyword>
<evidence type="ECO:0000313" key="4">
    <source>
        <dbReference type="EMBL" id="MFC6953564.1"/>
    </source>
</evidence>
<organism evidence="4 5">
    <name type="scientific">Halorubellus litoreus</name>
    <dbReference type="NCBI Taxonomy" id="755308"/>
    <lineage>
        <taxon>Archaea</taxon>
        <taxon>Methanobacteriati</taxon>
        <taxon>Methanobacteriota</taxon>
        <taxon>Stenosarchaea group</taxon>
        <taxon>Halobacteria</taxon>
        <taxon>Halobacteriales</taxon>
        <taxon>Halorubellaceae</taxon>
        <taxon>Halorubellus</taxon>
    </lineage>
</organism>
<feature type="region of interest" description="Disordered" evidence="1">
    <location>
        <begin position="68"/>
        <end position="248"/>
    </location>
</feature>
<dbReference type="Proteomes" id="UP001596395">
    <property type="component" value="Unassembled WGS sequence"/>
</dbReference>
<evidence type="ECO:0000259" key="3">
    <source>
        <dbReference type="PROSITE" id="PS50076"/>
    </source>
</evidence>
<protein>
    <submittedName>
        <fullName evidence="4">DnaJ domain-containing protein</fullName>
    </submittedName>
</protein>
<feature type="transmembrane region" description="Helical" evidence="2">
    <location>
        <begin position="418"/>
        <end position="438"/>
    </location>
</feature>
<dbReference type="CDD" id="cd06257">
    <property type="entry name" value="DnaJ"/>
    <property type="match status" value="1"/>
</dbReference>
<accession>A0ABD5VDE9</accession>
<feature type="transmembrane region" description="Helical" evidence="2">
    <location>
        <begin position="338"/>
        <end position="359"/>
    </location>
</feature>
<evidence type="ECO:0000313" key="5">
    <source>
        <dbReference type="Proteomes" id="UP001596395"/>
    </source>
</evidence>
<dbReference type="PRINTS" id="PR00625">
    <property type="entry name" value="JDOMAIN"/>
</dbReference>
<feature type="compositionally biased region" description="Low complexity" evidence="1">
    <location>
        <begin position="95"/>
        <end position="213"/>
    </location>
</feature>
<dbReference type="EMBL" id="JBHSXN010000002">
    <property type="protein sequence ID" value="MFC6953564.1"/>
    <property type="molecule type" value="Genomic_DNA"/>
</dbReference>
<dbReference type="PANTHER" id="PTHR44825:SF1">
    <property type="entry name" value="DNAJ HOMOLOG SUBFAMILY C MEMBER 4"/>
    <property type="match status" value="1"/>
</dbReference>
<dbReference type="RefSeq" id="WP_336350521.1">
    <property type="nucleotide sequence ID" value="NZ_JAZAQL010000002.1"/>
</dbReference>
<dbReference type="InterPro" id="IPR001623">
    <property type="entry name" value="DnaJ_domain"/>
</dbReference>
<dbReference type="PANTHER" id="PTHR44825">
    <property type="match status" value="1"/>
</dbReference>
<dbReference type="AlphaFoldDB" id="A0ABD5VDE9"/>
<dbReference type="InterPro" id="IPR052763">
    <property type="entry name" value="DnaJ_C4"/>
</dbReference>